<dbReference type="Proteomes" id="UP000189229">
    <property type="component" value="Unassembled WGS sequence"/>
</dbReference>
<dbReference type="AlphaFoldDB" id="A0A1V3XTB4"/>
<comment type="caution">
    <text evidence="1">The sequence shown here is derived from an EMBL/GenBank/DDBJ whole genome shotgun (WGS) entry which is preliminary data.</text>
</comment>
<protein>
    <submittedName>
        <fullName evidence="1">Uncharacterized protein</fullName>
    </submittedName>
</protein>
<dbReference type="EMBL" id="MVBM01000001">
    <property type="protein sequence ID" value="OOK82464.1"/>
    <property type="molecule type" value="Genomic_DNA"/>
</dbReference>
<sequence length="63" mass="7163">MQHVVGNQIPTAIGTWLEVARQDRVGLEEGIESIRQRVDIDSAAQLDCHRSENFVLREDFLTV</sequence>
<organism evidence="1 2">
    <name type="scientific">Mycobacterium kansasii</name>
    <dbReference type="NCBI Taxonomy" id="1768"/>
    <lineage>
        <taxon>Bacteria</taxon>
        <taxon>Bacillati</taxon>
        <taxon>Actinomycetota</taxon>
        <taxon>Actinomycetes</taxon>
        <taxon>Mycobacteriales</taxon>
        <taxon>Mycobacteriaceae</taxon>
        <taxon>Mycobacterium</taxon>
    </lineage>
</organism>
<name>A0A1V3XTB4_MYCKA</name>
<accession>A0A1V3XTB4</accession>
<gene>
    <name evidence="1" type="ORF">BZL30_0681</name>
</gene>
<reference evidence="1 2" key="1">
    <citation type="submission" date="2017-02" db="EMBL/GenBank/DDBJ databases">
        <title>Complete genome sequences of Mycobacterium kansasii strains isolated from rhesus macaques.</title>
        <authorList>
            <person name="Panda A."/>
            <person name="Nagaraj S."/>
            <person name="Zhao X."/>
            <person name="Tettelin H."/>
            <person name="Detolla L.J."/>
        </authorList>
    </citation>
    <scope>NUCLEOTIDE SEQUENCE [LARGE SCALE GENOMIC DNA]</scope>
    <source>
        <strain evidence="1 2">11-3813</strain>
    </source>
</reference>
<proteinExistence type="predicted"/>
<evidence type="ECO:0000313" key="1">
    <source>
        <dbReference type="EMBL" id="OOK82464.1"/>
    </source>
</evidence>
<evidence type="ECO:0000313" key="2">
    <source>
        <dbReference type="Proteomes" id="UP000189229"/>
    </source>
</evidence>